<reference evidence="1 2" key="1">
    <citation type="journal article" date="2013" name="Front. Microbiol.">
        <title>Comparative genomic analyses of the cyanobacterium, Lyngbya aestuarii BL J, a powerful hydrogen producer.</title>
        <authorList>
            <person name="Kothari A."/>
            <person name="Vaughn M."/>
            <person name="Garcia-Pichel F."/>
        </authorList>
    </citation>
    <scope>NUCLEOTIDE SEQUENCE [LARGE SCALE GENOMIC DNA]</scope>
    <source>
        <strain evidence="1 2">BL J</strain>
    </source>
</reference>
<evidence type="ECO:0000313" key="1">
    <source>
        <dbReference type="EMBL" id="ERT07363.1"/>
    </source>
</evidence>
<proteinExistence type="predicted"/>
<sequence length="51" mass="5774">MDLSSPERGDAFYFKNDKATILPQCQGIKALIFCQQQLLAQTVLFTVSCQY</sequence>
<dbReference type="EMBL" id="AUZM01000022">
    <property type="protein sequence ID" value="ERT07363.1"/>
    <property type="molecule type" value="Genomic_DNA"/>
</dbReference>
<name>U7QHH8_9CYAN</name>
<dbReference type="Proteomes" id="UP000017127">
    <property type="component" value="Unassembled WGS sequence"/>
</dbReference>
<organism evidence="1 2">
    <name type="scientific">Lyngbya aestuarii BL J</name>
    <dbReference type="NCBI Taxonomy" id="1348334"/>
    <lineage>
        <taxon>Bacteria</taxon>
        <taxon>Bacillati</taxon>
        <taxon>Cyanobacteriota</taxon>
        <taxon>Cyanophyceae</taxon>
        <taxon>Oscillatoriophycideae</taxon>
        <taxon>Oscillatoriales</taxon>
        <taxon>Microcoleaceae</taxon>
        <taxon>Lyngbya</taxon>
    </lineage>
</organism>
<evidence type="ECO:0000313" key="2">
    <source>
        <dbReference type="Proteomes" id="UP000017127"/>
    </source>
</evidence>
<dbReference type="AlphaFoldDB" id="U7QHH8"/>
<accession>U7QHH8</accession>
<gene>
    <name evidence="1" type="ORF">M595_2632</name>
</gene>
<comment type="caution">
    <text evidence="1">The sequence shown here is derived from an EMBL/GenBank/DDBJ whole genome shotgun (WGS) entry which is preliminary data.</text>
</comment>
<protein>
    <submittedName>
        <fullName evidence="1">Uncharacterized protein</fullName>
    </submittedName>
</protein>
<keyword evidence="2" id="KW-1185">Reference proteome</keyword>